<proteinExistence type="inferred from homology"/>
<evidence type="ECO:0000313" key="7">
    <source>
        <dbReference type="EMBL" id="GAP13375.1"/>
    </source>
</evidence>
<dbReference type="PROSITE" id="PS51257">
    <property type="entry name" value="PROKAR_LIPOPROTEIN"/>
    <property type="match status" value="1"/>
</dbReference>
<organism evidence="7">
    <name type="scientific">Longilinea arvoryzae</name>
    <dbReference type="NCBI Taxonomy" id="360412"/>
    <lineage>
        <taxon>Bacteria</taxon>
        <taxon>Bacillati</taxon>
        <taxon>Chloroflexota</taxon>
        <taxon>Anaerolineae</taxon>
        <taxon>Anaerolineales</taxon>
        <taxon>Anaerolineaceae</taxon>
        <taxon>Longilinea</taxon>
    </lineage>
</organism>
<evidence type="ECO:0000256" key="2">
    <source>
        <dbReference type="ARBA" id="ARBA00007639"/>
    </source>
</evidence>
<dbReference type="Gene3D" id="3.40.50.2300">
    <property type="match status" value="2"/>
</dbReference>
<keyword evidence="8" id="KW-1185">Reference proteome</keyword>
<dbReference type="Proteomes" id="UP000055060">
    <property type="component" value="Unassembled WGS sequence"/>
</dbReference>
<comment type="subcellular location">
    <subcellularLocation>
        <location evidence="1">Cell envelope</location>
    </subcellularLocation>
</comment>
<dbReference type="PANTHER" id="PTHR46847">
    <property type="entry name" value="D-ALLOSE-BINDING PERIPLASMIC PROTEIN-RELATED"/>
    <property type="match status" value="1"/>
</dbReference>
<dbReference type="PANTHER" id="PTHR46847:SF1">
    <property type="entry name" value="D-ALLOSE-BINDING PERIPLASMIC PROTEIN-RELATED"/>
    <property type="match status" value="1"/>
</dbReference>
<feature type="chain" id="PRO_5006632837" evidence="5">
    <location>
        <begin position="25"/>
        <end position="349"/>
    </location>
</feature>
<evidence type="ECO:0000313" key="8">
    <source>
        <dbReference type="Proteomes" id="UP000055060"/>
    </source>
</evidence>
<name>A0A0S7B7L6_9CHLR</name>
<dbReference type="EMBL" id="DF967972">
    <property type="protein sequence ID" value="GAP13375.1"/>
    <property type="molecule type" value="Genomic_DNA"/>
</dbReference>
<dbReference type="CDD" id="cd20007">
    <property type="entry name" value="PBP1_ABC_sugar_binding-like"/>
    <property type="match status" value="1"/>
</dbReference>
<keyword evidence="3 5" id="KW-0732">Signal</keyword>
<evidence type="ECO:0000256" key="4">
    <source>
        <dbReference type="SAM" id="MobiDB-lite"/>
    </source>
</evidence>
<dbReference type="GO" id="GO:0030246">
    <property type="term" value="F:carbohydrate binding"/>
    <property type="evidence" value="ECO:0007669"/>
    <property type="project" value="UniProtKB-ARBA"/>
</dbReference>
<dbReference type="InterPro" id="IPR025997">
    <property type="entry name" value="SBP_2_dom"/>
</dbReference>
<dbReference type="SUPFAM" id="SSF53822">
    <property type="entry name" value="Periplasmic binding protein-like I"/>
    <property type="match status" value="1"/>
</dbReference>
<feature type="region of interest" description="Disordered" evidence="4">
    <location>
        <begin position="27"/>
        <end position="46"/>
    </location>
</feature>
<feature type="signal peptide" evidence="5">
    <location>
        <begin position="1"/>
        <end position="24"/>
    </location>
</feature>
<dbReference type="OrthoDB" id="9804917at2"/>
<sequence length="349" mass="36416">MKKRLTIVSMLVLFTMLLAACASATPTPAASTTAPEAQPTTEATTEATKKPITIALVYGIQGDAFYITMEKGAREKAEELGVTLIADGPSKWDPSVQTPIVDAMIAKKVDGLINVPNDPQAMIAPLQRAFDAGIPVVTTDQYIGDGNYTDGTVTFPLSVIASDNFEGGKIACEALIKSIGGKGKIYILTSTANVPSDIARRDGCIAAIDANEGVSLAGVDYTESSAPTATTQTQAMLQKEPDLAAIFGANLFSAQGAAAAVKSAGLAGVIKIASFDAPEQAIVDLRNNVIDMVIAQQPALIGATAVQYIYDALTGNTADIQKKVNTPFVIITRDNVDTPEAQAAIYKSE</sequence>
<gene>
    <name evidence="7" type="ORF">LARV_01128</name>
</gene>
<evidence type="ECO:0000256" key="3">
    <source>
        <dbReference type="ARBA" id="ARBA00022729"/>
    </source>
</evidence>
<evidence type="ECO:0000256" key="5">
    <source>
        <dbReference type="SAM" id="SignalP"/>
    </source>
</evidence>
<dbReference type="Pfam" id="PF13407">
    <property type="entry name" value="Peripla_BP_4"/>
    <property type="match status" value="1"/>
</dbReference>
<reference evidence="7" key="1">
    <citation type="submission" date="2015-07" db="EMBL/GenBank/DDBJ databases">
        <title>Draft Genome Sequences of Anaerolinea thermolimosa IMO-1, Bellilinea caldifistulae GOMI-1, Leptolinea tardivitalis YMTK-2, Levilinea saccharolytica KIBI-1,Longilinea arvoryzae KOME-1, Previously Described as Members of the Anaerolineaceae (Chloroflexi).</title>
        <authorList>
            <person name="Sekiguchi Y."/>
            <person name="Ohashi A."/>
            <person name="Matsuura N."/>
            <person name="Tourlousse M.D."/>
        </authorList>
    </citation>
    <scope>NUCLEOTIDE SEQUENCE [LARGE SCALE GENOMIC DNA]</scope>
    <source>
        <strain evidence="7">KOME-1</strain>
    </source>
</reference>
<dbReference type="RefSeq" id="WP_083522346.1">
    <property type="nucleotide sequence ID" value="NZ_DF967972.1"/>
</dbReference>
<feature type="domain" description="Periplasmic binding protein" evidence="6">
    <location>
        <begin position="54"/>
        <end position="316"/>
    </location>
</feature>
<protein>
    <submittedName>
        <fullName evidence="7">Monosaccharide ABC transporter substrate-binding protein, CUT2 family</fullName>
    </submittedName>
</protein>
<evidence type="ECO:0000256" key="1">
    <source>
        <dbReference type="ARBA" id="ARBA00004196"/>
    </source>
</evidence>
<accession>A0A0S7B7L6</accession>
<dbReference type="STRING" id="360412.LARV_01128"/>
<comment type="similarity">
    <text evidence="2">Belongs to the bacterial solute-binding protein 2 family.</text>
</comment>
<evidence type="ECO:0000259" key="6">
    <source>
        <dbReference type="Pfam" id="PF13407"/>
    </source>
</evidence>
<dbReference type="InterPro" id="IPR028082">
    <property type="entry name" value="Peripla_BP_I"/>
</dbReference>
<dbReference type="GO" id="GO:0030313">
    <property type="term" value="C:cell envelope"/>
    <property type="evidence" value="ECO:0007669"/>
    <property type="project" value="UniProtKB-SubCell"/>
</dbReference>
<dbReference type="AlphaFoldDB" id="A0A0S7B7L6"/>